<dbReference type="Proteomes" id="UP000037751">
    <property type="component" value="Unassembled WGS sequence"/>
</dbReference>
<dbReference type="SUPFAM" id="SSF81383">
    <property type="entry name" value="F-box domain"/>
    <property type="match status" value="1"/>
</dbReference>
<gene>
    <name evidence="4" type="ORF">Malapachy_2646</name>
</gene>
<organism evidence="4 5">
    <name type="scientific">Malassezia pachydermatis</name>
    <dbReference type="NCBI Taxonomy" id="77020"/>
    <lineage>
        <taxon>Eukaryota</taxon>
        <taxon>Fungi</taxon>
        <taxon>Dikarya</taxon>
        <taxon>Basidiomycota</taxon>
        <taxon>Ustilaginomycotina</taxon>
        <taxon>Malasseziomycetes</taxon>
        <taxon>Malasseziales</taxon>
        <taxon>Malasseziaceae</taxon>
        <taxon>Malassezia</taxon>
    </lineage>
</organism>
<proteinExistence type="predicted"/>
<dbReference type="OrthoDB" id="10257471at2759"/>
<sequence>MDAMSMEEVRMTSAPSIARSVVRGAATPMSPSTGSESDPLDIYEMPVSGVSEAPPLSDSGLLHDSSSRTSNSYAELPREILLQIFRYVLLSQQDLQACLLVCRRWCVCGVQVLWYRPSFYRLSTLFKLIHVMIQPEALFPYASYIRRLNFSLLAGELDDQLFGRMAACRRLERLTLSECTQVTDATLSRVLQNTPQLVAMDVSWVEQVTDATLYVIAQTCGRLQGINITGCRLVTSAGVQALAECCHMLRRIKLAYCAHMNSQALIALLQQCPILLEIDVAQCPQIDDTSVQWIWLRPNVVRELKLAYCTQITDGAFPTTSLHDTLLRASSQHPPTFHVCEHLRMLDLTGCAQITDEAVRAIVAHAPRLRNLSLAKCTNLTDESVYAIASLGRQLQHLHLAHMENITDPAVIHLAQHCTRLRYLDLACCVRLTDASVIALAANLPKLRRIGLVRVTSLSDTAIYGLVERHTNLERVHLSYCHNITVPAIFWLVLRLPRLMHLSLTGVPAFQRPRLQAMCRTPPKEFNHHQRQMFCVYSNRGIVELRRHLQMVFADPSLGMPYGTLPSEMNRAFQASWMRQQQQQQQPQGKYDEPAGTQDTEAD</sequence>
<name>A0A0M8MS84_9BASI</name>
<accession>A0A0M8MS84</accession>
<protein>
    <submittedName>
        <fullName evidence="4">Rni-like protein</fullName>
    </submittedName>
</protein>
<comment type="caution">
    <text evidence="4">The sequence shown here is derived from an EMBL/GenBank/DDBJ whole genome shotgun (WGS) entry which is preliminary data.</text>
</comment>
<dbReference type="Pfam" id="PF25372">
    <property type="entry name" value="DUF7885"/>
    <property type="match status" value="2"/>
</dbReference>
<dbReference type="InterPro" id="IPR001611">
    <property type="entry name" value="Leu-rich_rpt"/>
</dbReference>
<dbReference type="RefSeq" id="XP_017993359.1">
    <property type="nucleotide sequence ID" value="XM_018137134.1"/>
</dbReference>
<dbReference type="STRING" id="77020.A0A0M8MS84"/>
<dbReference type="AlphaFoldDB" id="A0A0M8MS84"/>
<dbReference type="SUPFAM" id="SSF52047">
    <property type="entry name" value="RNI-like"/>
    <property type="match status" value="1"/>
</dbReference>
<reference evidence="4 5" key="1">
    <citation type="submission" date="2015-07" db="EMBL/GenBank/DDBJ databases">
        <title>Draft Genome Sequence of Malassezia furfur CBS1878 and Malassezia pachydermatis CBS1879.</title>
        <authorList>
            <person name="Triana S."/>
            <person name="Ohm R."/>
            <person name="Gonzalez A."/>
            <person name="DeCock H."/>
            <person name="Restrepo S."/>
            <person name="Celis A."/>
        </authorList>
    </citation>
    <scope>NUCLEOTIDE SEQUENCE [LARGE SCALE GENOMIC DNA]</scope>
    <source>
        <strain evidence="4 5">CBS 1879</strain>
    </source>
</reference>
<evidence type="ECO:0000259" key="2">
    <source>
        <dbReference type="Pfam" id="PF12937"/>
    </source>
</evidence>
<dbReference type="InterPro" id="IPR036047">
    <property type="entry name" value="F-box-like_dom_sf"/>
</dbReference>
<evidence type="ECO:0000313" key="4">
    <source>
        <dbReference type="EMBL" id="KOS15727.1"/>
    </source>
</evidence>
<dbReference type="InterPro" id="IPR001810">
    <property type="entry name" value="F-box_dom"/>
</dbReference>
<evidence type="ECO:0000256" key="1">
    <source>
        <dbReference type="SAM" id="MobiDB-lite"/>
    </source>
</evidence>
<keyword evidence="5" id="KW-1185">Reference proteome</keyword>
<dbReference type="GO" id="GO:0031146">
    <property type="term" value="P:SCF-dependent proteasomal ubiquitin-dependent protein catabolic process"/>
    <property type="evidence" value="ECO:0007669"/>
    <property type="project" value="TreeGrafter"/>
</dbReference>
<dbReference type="PANTHER" id="PTHR13318">
    <property type="entry name" value="PARTNER OF PAIRED, ISOFORM B-RELATED"/>
    <property type="match status" value="1"/>
</dbReference>
<dbReference type="Pfam" id="PF12937">
    <property type="entry name" value="F-box-like"/>
    <property type="match status" value="1"/>
</dbReference>
<dbReference type="InterPro" id="IPR006553">
    <property type="entry name" value="Leu-rich_rpt_Cys-con_subtyp"/>
</dbReference>
<feature type="domain" description="F-box" evidence="2">
    <location>
        <begin position="74"/>
        <end position="119"/>
    </location>
</feature>
<dbReference type="PANTHER" id="PTHR13318:SF95">
    <property type="entry name" value="F-BOX PROTEIN YLR352W"/>
    <property type="match status" value="1"/>
</dbReference>
<dbReference type="InterPro" id="IPR057207">
    <property type="entry name" value="FBXL15_LRR"/>
</dbReference>
<feature type="domain" description="F-box/LRR-repeat protein 15-like leucin rich repeat" evidence="3">
    <location>
        <begin position="164"/>
        <end position="313"/>
    </location>
</feature>
<dbReference type="Pfam" id="PF13516">
    <property type="entry name" value="LRR_6"/>
    <property type="match status" value="1"/>
</dbReference>
<dbReference type="GO" id="GO:0019005">
    <property type="term" value="C:SCF ubiquitin ligase complex"/>
    <property type="evidence" value="ECO:0007669"/>
    <property type="project" value="TreeGrafter"/>
</dbReference>
<dbReference type="GeneID" id="28729009"/>
<dbReference type="VEuPathDB" id="FungiDB:Malapachy_2646"/>
<dbReference type="SMART" id="SM00367">
    <property type="entry name" value="LRR_CC"/>
    <property type="match status" value="11"/>
</dbReference>
<feature type="domain" description="F-box/LRR-repeat protein 15-like leucin rich repeat" evidence="3">
    <location>
        <begin position="390"/>
        <end position="486"/>
    </location>
</feature>
<dbReference type="InterPro" id="IPR032675">
    <property type="entry name" value="LRR_dom_sf"/>
</dbReference>
<dbReference type="Gene3D" id="1.20.1280.50">
    <property type="match status" value="1"/>
</dbReference>
<evidence type="ECO:0000259" key="3">
    <source>
        <dbReference type="Pfam" id="PF25372"/>
    </source>
</evidence>
<dbReference type="Gene3D" id="3.80.10.10">
    <property type="entry name" value="Ribonuclease Inhibitor"/>
    <property type="match status" value="2"/>
</dbReference>
<dbReference type="EMBL" id="LGAV01000002">
    <property type="protein sequence ID" value="KOS15727.1"/>
    <property type="molecule type" value="Genomic_DNA"/>
</dbReference>
<feature type="region of interest" description="Disordered" evidence="1">
    <location>
        <begin position="576"/>
        <end position="603"/>
    </location>
</feature>
<evidence type="ECO:0000313" key="5">
    <source>
        <dbReference type="Proteomes" id="UP000037751"/>
    </source>
</evidence>